<gene>
    <name evidence="2" type="ORF">DN051_11580</name>
</gene>
<dbReference type="GeneID" id="32593026"/>
<name>A0A2Z4IWJ1_9ACTN</name>
<sequence>MGVFARLLRRSKTKEEAATAEVQADTESVRSEVDEAGEAKGATGTGGTDAVTAQDTGAERAAAADNARSTTPETVEIPQQQSAAKTADSEADEGARQ</sequence>
<dbReference type="AlphaFoldDB" id="A0A2Z4IWJ1"/>
<organism evidence="2 3">
    <name type="scientific">Streptomyces cadmiisoli</name>
    <dbReference type="NCBI Taxonomy" id="2184053"/>
    <lineage>
        <taxon>Bacteria</taxon>
        <taxon>Bacillati</taxon>
        <taxon>Actinomycetota</taxon>
        <taxon>Actinomycetes</taxon>
        <taxon>Kitasatosporales</taxon>
        <taxon>Streptomycetaceae</taxon>
        <taxon>Streptomyces</taxon>
        <taxon>Streptomyces aurantiacus group</taxon>
    </lineage>
</organism>
<evidence type="ECO:0000313" key="3">
    <source>
        <dbReference type="Proteomes" id="UP000249616"/>
    </source>
</evidence>
<evidence type="ECO:0000313" key="2">
    <source>
        <dbReference type="EMBL" id="AWW37200.1"/>
    </source>
</evidence>
<protein>
    <recommendedName>
        <fullName evidence="4">Gliding motility protein</fullName>
    </recommendedName>
</protein>
<dbReference type="Proteomes" id="UP000249616">
    <property type="component" value="Chromosome"/>
</dbReference>
<keyword evidence="3" id="KW-1185">Reference proteome</keyword>
<reference evidence="2 3" key="1">
    <citation type="journal article" date="2019" name="Int. J. Syst. Evol. Microbiol.">
        <title>Streptomyces cadmiisoli sp. nov., a novel actinomycete isolated from cadmium-contaminated soil.</title>
        <authorList>
            <person name="Li K."/>
            <person name="Tang X."/>
            <person name="Zhao J."/>
            <person name="Guo Y."/>
            <person name="Tang Y."/>
            <person name="Gao J."/>
        </authorList>
    </citation>
    <scope>NUCLEOTIDE SEQUENCE [LARGE SCALE GENOMIC DNA]</scope>
    <source>
        <strain evidence="2 3">ZFG47</strain>
    </source>
</reference>
<dbReference type="KEGG" id="scad:DN051_11580"/>
<proteinExistence type="predicted"/>
<evidence type="ECO:0000256" key="1">
    <source>
        <dbReference type="SAM" id="MobiDB-lite"/>
    </source>
</evidence>
<dbReference type="RefSeq" id="WP_053761371.1">
    <property type="nucleotide sequence ID" value="NZ_CBDRHE010000018.1"/>
</dbReference>
<feature type="region of interest" description="Disordered" evidence="1">
    <location>
        <begin position="1"/>
        <end position="97"/>
    </location>
</feature>
<dbReference type="EMBL" id="CP030073">
    <property type="protein sequence ID" value="AWW37200.1"/>
    <property type="molecule type" value="Genomic_DNA"/>
</dbReference>
<feature type="compositionally biased region" description="Low complexity" evidence="1">
    <location>
        <begin position="48"/>
        <end position="71"/>
    </location>
</feature>
<evidence type="ECO:0008006" key="4">
    <source>
        <dbReference type="Google" id="ProtNLM"/>
    </source>
</evidence>
<accession>A0A2Z4IWJ1</accession>